<evidence type="ECO:0000256" key="1">
    <source>
        <dbReference type="SAM" id="Phobius"/>
    </source>
</evidence>
<sequence length="108" mass="12596">MCYAHIKMLKEFLMDSNVKYEVQDAKNELQYQILEEHHKTRGEIAGIKLYLYTLTLFGILAFIIFIILINEVKAARHTQHNQKSDTQALMESKFVPQAHISNFLNNVV</sequence>
<gene>
    <name evidence="2" type="ORF">HCCG_01947</name>
</gene>
<organism evidence="2 3">
    <name type="scientific">Helicobacter cinaedi CCUG 18818 = ATCC BAA-847</name>
    <dbReference type="NCBI Taxonomy" id="537971"/>
    <lineage>
        <taxon>Bacteria</taxon>
        <taxon>Pseudomonadati</taxon>
        <taxon>Campylobacterota</taxon>
        <taxon>Epsilonproteobacteria</taxon>
        <taxon>Campylobacterales</taxon>
        <taxon>Helicobacteraceae</taxon>
        <taxon>Helicobacter</taxon>
    </lineage>
</organism>
<reference evidence="3" key="1">
    <citation type="journal article" date="2014" name="Genome Announc.">
        <title>Draft genome sequences of six enterohepatic helicobacter species isolated from humans and one from rhesus macaques.</title>
        <authorList>
            <person name="Shen Z."/>
            <person name="Sheh A."/>
            <person name="Young S.K."/>
            <person name="Abouelliel A."/>
            <person name="Ward D.V."/>
            <person name="Earl A.M."/>
            <person name="Fox J.G."/>
        </authorList>
    </citation>
    <scope>NUCLEOTIDE SEQUENCE [LARGE SCALE GENOMIC DNA]</scope>
    <source>
        <strain evidence="3">CCUG 18818</strain>
    </source>
</reference>
<dbReference type="Proteomes" id="UP000005755">
    <property type="component" value="Unassembled WGS sequence"/>
</dbReference>
<dbReference type="EMBL" id="DS990393">
    <property type="protein sequence ID" value="EFR47399.1"/>
    <property type="molecule type" value="Genomic_DNA"/>
</dbReference>
<accession>A0ABN0BCL5</accession>
<evidence type="ECO:0000313" key="2">
    <source>
        <dbReference type="EMBL" id="EFR47399.1"/>
    </source>
</evidence>
<name>A0ABN0BCL5_9HELI</name>
<evidence type="ECO:0000313" key="3">
    <source>
        <dbReference type="Proteomes" id="UP000005755"/>
    </source>
</evidence>
<keyword evidence="1" id="KW-1133">Transmembrane helix</keyword>
<keyword evidence="1" id="KW-0812">Transmembrane</keyword>
<keyword evidence="1" id="KW-0472">Membrane</keyword>
<feature type="transmembrane region" description="Helical" evidence="1">
    <location>
        <begin position="49"/>
        <end position="69"/>
    </location>
</feature>
<protein>
    <submittedName>
        <fullName evidence="2">Uncharacterized protein</fullName>
    </submittedName>
</protein>
<keyword evidence="3" id="KW-1185">Reference proteome</keyword>
<proteinExistence type="predicted"/>